<protein>
    <submittedName>
        <fullName evidence="2">Uncharacterized protein</fullName>
    </submittedName>
</protein>
<feature type="region of interest" description="Disordered" evidence="1">
    <location>
        <begin position="234"/>
        <end position="267"/>
    </location>
</feature>
<dbReference type="OrthoDB" id="2446291at2759"/>
<organism evidence="2 3">
    <name type="scientific">Ramularia collo-cygni</name>
    <dbReference type="NCBI Taxonomy" id="112498"/>
    <lineage>
        <taxon>Eukaryota</taxon>
        <taxon>Fungi</taxon>
        <taxon>Dikarya</taxon>
        <taxon>Ascomycota</taxon>
        <taxon>Pezizomycotina</taxon>
        <taxon>Dothideomycetes</taxon>
        <taxon>Dothideomycetidae</taxon>
        <taxon>Mycosphaerellales</taxon>
        <taxon>Mycosphaerellaceae</taxon>
        <taxon>Ramularia</taxon>
    </lineage>
</organism>
<dbReference type="Proteomes" id="UP000225277">
    <property type="component" value="Unassembled WGS sequence"/>
</dbReference>
<feature type="compositionally biased region" description="Basic and acidic residues" evidence="1">
    <location>
        <begin position="19"/>
        <end position="30"/>
    </location>
</feature>
<sequence length="292" mass="31705">MFDAVSVSKKRSRGDDDENRSFERPSEKKARQTAQSIGESWFPHDSVLGTPTASSQTREPLKYNSDDEQSSSVVSEPGSPQDVSMDSDDEGMGMTALSQSPEALKPQIASSSPWGQRIQQTNRVPTPMMPMRLRNGVKQHVRQRHPQEINSNSSDLLEVPSPIEENDFPTPPSAAEVAGSQLSMLSVSDVEMGESGSIPTIAIDPVRTPNPSHGDMDEDFIDGAGEHVVVRRQRQRSGALSNGNGNNGTGPARAGPSTTGSKRGFSIGWRPDCEKCQMRVPGHFNHWTNGNP</sequence>
<reference evidence="2 3" key="1">
    <citation type="submission" date="2016-03" db="EMBL/GenBank/DDBJ databases">
        <authorList>
            <person name="Ploux O."/>
        </authorList>
    </citation>
    <scope>NUCLEOTIDE SEQUENCE [LARGE SCALE GENOMIC DNA]</scope>
    <source>
        <strain evidence="2 3">URUG2</strain>
    </source>
</reference>
<dbReference type="RefSeq" id="XP_023623223.1">
    <property type="nucleotide sequence ID" value="XM_023767455.1"/>
</dbReference>
<evidence type="ECO:0000256" key="1">
    <source>
        <dbReference type="SAM" id="MobiDB-lite"/>
    </source>
</evidence>
<gene>
    <name evidence="2" type="ORF">RCC_02172</name>
</gene>
<keyword evidence="3" id="KW-1185">Reference proteome</keyword>
<dbReference type="EMBL" id="FJUY01000002">
    <property type="protein sequence ID" value="CZT16330.1"/>
    <property type="molecule type" value="Genomic_DNA"/>
</dbReference>
<dbReference type="AlphaFoldDB" id="A0A2D3UTX8"/>
<feature type="compositionally biased region" description="Polar residues" evidence="1">
    <location>
        <begin position="49"/>
        <end position="58"/>
    </location>
</feature>
<feature type="region of interest" description="Disordered" evidence="1">
    <location>
        <begin position="1"/>
        <end position="119"/>
    </location>
</feature>
<proteinExistence type="predicted"/>
<evidence type="ECO:0000313" key="3">
    <source>
        <dbReference type="Proteomes" id="UP000225277"/>
    </source>
</evidence>
<name>A0A2D3UTX8_9PEZI</name>
<dbReference type="GeneID" id="35597394"/>
<evidence type="ECO:0000313" key="2">
    <source>
        <dbReference type="EMBL" id="CZT16330.1"/>
    </source>
</evidence>
<accession>A0A2D3UTX8</accession>
<feature type="compositionally biased region" description="Polar residues" evidence="1">
    <location>
        <begin position="108"/>
        <end position="119"/>
    </location>
</feature>
<dbReference type="STRING" id="112498.A0A2D3UTX8"/>